<dbReference type="Proteomes" id="UP000821837">
    <property type="component" value="Chromosome 1"/>
</dbReference>
<protein>
    <submittedName>
        <fullName evidence="2">Uncharacterized protein</fullName>
    </submittedName>
</protein>
<reference evidence="2" key="2">
    <citation type="submission" date="2021-09" db="EMBL/GenBank/DDBJ databases">
        <authorList>
            <person name="Jia N."/>
            <person name="Wang J."/>
            <person name="Shi W."/>
            <person name="Du L."/>
            <person name="Sun Y."/>
            <person name="Zhan W."/>
            <person name="Jiang J."/>
            <person name="Wang Q."/>
            <person name="Zhang B."/>
            <person name="Ji P."/>
            <person name="Sakyi L.B."/>
            <person name="Cui X."/>
            <person name="Yuan T."/>
            <person name="Jiang B."/>
            <person name="Yang W."/>
            <person name="Lam T.T.-Y."/>
            <person name="Chang Q."/>
            <person name="Ding S."/>
            <person name="Wang X."/>
            <person name="Zhu J."/>
            <person name="Ruan X."/>
            <person name="Zhao L."/>
            <person name="Wei J."/>
            <person name="Que T."/>
            <person name="Du C."/>
            <person name="Cheng J."/>
            <person name="Dai P."/>
            <person name="Han X."/>
            <person name="Huang E."/>
            <person name="Gao Y."/>
            <person name="Liu J."/>
            <person name="Shao H."/>
            <person name="Ye R."/>
            <person name="Li L."/>
            <person name="Wei W."/>
            <person name="Wang X."/>
            <person name="Wang C."/>
            <person name="Huo Q."/>
            <person name="Li W."/>
            <person name="Guo W."/>
            <person name="Chen H."/>
            <person name="Chen S."/>
            <person name="Zhou L."/>
            <person name="Zhou L."/>
            <person name="Ni X."/>
            <person name="Tian J."/>
            <person name="Zhou Y."/>
            <person name="Sheng Y."/>
            <person name="Liu T."/>
            <person name="Pan Y."/>
            <person name="Xia L."/>
            <person name="Li J."/>
            <person name="Zhao F."/>
            <person name="Cao W."/>
        </authorList>
    </citation>
    <scope>NUCLEOTIDE SEQUENCE</scope>
    <source>
        <strain evidence="2">Rsan-2018</strain>
        <tissue evidence="2">Larvae</tissue>
    </source>
</reference>
<feature type="compositionally biased region" description="Basic residues" evidence="1">
    <location>
        <begin position="115"/>
        <end position="133"/>
    </location>
</feature>
<dbReference type="VEuPathDB" id="VectorBase:RSAN_047593"/>
<evidence type="ECO:0000256" key="1">
    <source>
        <dbReference type="SAM" id="MobiDB-lite"/>
    </source>
</evidence>
<evidence type="ECO:0000313" key="3">
    <source>
        <dbReference type="Proteomes" id="UP000821837"/>
    </source>
</evidence>
<evidence type="ECO:0000313" key="2">
    <source>
        <dbReference type="EMBL" id="KAH7984455.1"/>
    </source>
</evidence>
<feature type="region of interest" description="Disordered" evidence="1">
    <location>
        <begin position="1"/>
        <end position="168"/>
    </location>
</feature>
<feature type="compositionally biased region" description="Basic and acidic residues" evidence="1">
    <location>
        <begin position="140"/>
        <end position="152"/>
    </location>
</feature>
<organism evidence="2 3">
    <name type="scientific">Rhipicephalus sanguineus</name>
    <name type="common">Brown dog tick</name>
    <name type="synonym">Ixodes sanguineus</name>
    <dbReference type="NCBI Taxonomy" id="34632"/>
    <lineage>
        <taxon>Eukaryota</taxon>
        <taxon>Metazoa</taxon>
        <taxon>Ecdysozoa</taxon>
        <taxon>Arthropoda</taxon>
        <taxon>Chelicerata</taxon>
        <taxon>Arachnida</taxon>
        <taxon>Acari</taxon>
        <taxon>Parasitiformes</taxon>
        <taxon>Ixodida</taxon>
        <taxon>Ixodoidea</taxon>
        <taxon>Ixodidae</taxon>
        <taxon>Rhipicephalinae</taxon>
        <taxon>Rhipicephalus</taxon>
        <taxon>Rhipicephalus</taxon>
    </lineage>
</organism>
<dbReference type="EMBL" id="JABSTV010001245">
    <property type="protein sequence ID" value="KAH7984455.1"/>
    <property type="molecule type" value="Genomic_DNA"/>
</dbReference>
<comment type="caution">
    <text evidence="2">The sequence shown here is derived from an EMBL/GenBank/DDBJ whole genome shotgun (WGS) entry which is preliminary data.</text>
</comment>
<feature type="compositionally biased region" description="Basic residues" evidence="1">
    <location>
        <begin position="88"/>
        <end position="99"/>
    </location>
</feature>
<gene>
    <name evidence="2" type="ORF">HPB52_020984</name>
</gene>
<proteinExistence type="predicted"/>
<keyword evidence="3" id="KW-1185">Reference proteome</keyword>
<feature type="compositionally biased region" description="Polar residues" evidence="1">
    <location>
        <begin position="75"/>
        <end position="84"/>
    </location>
</feature>
<name>A0A9D4TBJ8_RHISA</name>
<sequence>MPKKQEDGKEDPPKAGRAKPQAADDAPGPSTETPAAKRPRGRPPKAVSVDPLAPIPIAATAARKLRKAEDVAQPETESPSTSKAVPTKARRLSPRKRPRSSSSSGTVDTASDAPKRRRAKRRSYLNRVQRRCKGSAPRNPEPRGDTWGRTQREGLALALRPPRRNCVQ</sequence>
<accession>A0A9D4TBJ8</accession>
<dbReference type="AlphaFoldDB" id="A0A9D4TBJ8"/>
<feature type="compositionally biased region" description="Basic and acidic residues" evidence="1">
    <location>
        <begin position="1"/>
        <end position="14"/>
    </location>
</feature>
<reference evidence="2" key="1">
    <citation type="journal article" date="2020" name="Cell">
        <title>Large-Scale Comparative Analyses of Tick Genomes Elucidate Their Genetic Diversity and Vector Capacities.</title>
        <authorList>
            <consortium name="Tick Genome and Microbiome Consortium (TIGMIC)"/>
            <person name="Jia N."/>
            <person name="Wang J."/>
            <person name="Shi W."/>
            <person name="Du L."/>
            <person name="Sun Y."/>
            <person name="Zhan W."/>
            <person name="Jiang J.F."/>
            <person name="Wang Q."/>
            <person name="Zhang B."/>
            <person name="Ji P."/>
            <person name="Bell-Sakyi L."/>
            <person name="Cui X.M."/>
            <person name="Yuan T.T."/>
            <person name="Jiang B.G."/>
            <person name="Yang W.F."/>
            <person name="Lam T.T."/>
            <person name="Chang Q.C."/>
            <person name="Ding S.J."/>
            <person name="Wang X.J."/>
            <person name="Zhu J.G."/>
            <person name="Ruan X.D."/>
            <person name="Zhao L."/>
            <person name="Wei J.T."/>
            <person name="Ye R.Z."/>
            <person name="Que T.C."/>
            <person name="Du C.H."/>
            <person name="Zhou Y.H."/>
            <person name="Cheng J.X."/>
            <person name="Dai P.F."/>
            <person name="Guo W.B."/>
            <person name="Han X.H."/>
            <person name="Huang E.J."/>
            <person name="Li L.F."/>
            <person name="Wei W."/>
            <person name="Gao Y.C."/>
            <person name="Liu J.Z."/>
            <person name="Shao H.Z."/>
            <person name="Wang X."/>
            <person name="Wang C.C."/>
            <person name="Yang T.C."/>
            <person name="Huo Q.B."/>
            <person name="Li W."/>
            <person name="Chen H.Y."/>
            <person name="Chen S.E."/>
            <person name="Zhou L.G."/>
            <person name="Ni X.B."/>
            <person name="Tian J.H."/>
            <person name="Sheng Y."/>
            <person name="Liu T."/>
            <person name="Pan Y.S."/>
            <person name="Xia L.Y."/>
            <person name="Li J."/>
            <person name="Zhao F."/>
            <person name="Cao W.C."/>
        </authorList>
    </citation>
    <scope>NUCLEOTIDE SEQUENCE</scope>
    <source>
        <strain evidence="2">Rsan-2018</strain>
    </source>
</reference>